<sequence>MLTTGQIYELVFRSSKSRTTVDRQLRYLRDDGLVTRLERRLAGGANAGSGQWVYRLSASGWRIYRTGPYHSRRSTDFHALTVADTYIRVLNAVDAGWLRDDFYAEVEDEAYRSVRGASIRPDMYLELANLERRKQLYVAVEVDKGTENRPAIWDKLDRYVHALTHDDGVYEVFPVVWFLVGDGQRAEQLKRWIRERQPRYTQYFRVGLVDDFPDCLR</sequence>
<proteinExistence type="predicted"/>
<dbReference type="Pfam" id="PF13814">
    <property type="entry name" value="Replic_Relax"/>
    <property type="match status" value="1"/>
</dbReference>
<name>A0A1N7GHH4_9NOCA</name>
<organism evidence="1 2">
    <name type="scientific">Williamsia sterculiae</name>
    <dbReference type="NCBI Taxonomy" id="1344003"/>
    <lineage>
        <taxon>Bacteria</taxon>
        <taxon>Bacillati</taxon>
        <taxon>Actinomycetota</taxon>
        <taxon>Actinomycetes</taxon>
        <taxon>Mycobacteriales</taxon>
        <taxon>Nocardiaceae</taxon>
        <taxon>Williamsia</taxon>
    </lineage>
</organism>
<reference evidence="1 2" key="1">
    <citation type="submission" date="2017-01" db="EMBL/GenBank/DDBJ databases">
        <authorList>
            <person name="Mah S.A."/>
            <person name="Swanson W.J."/>
            <person name="Moy G.W."/>
            <person name="Vacquier V.D."/>
        </authorList>
    </citation>
    <scope>NUCLEOTIDE SEQUENCE [LARGE SCALE GENOMIC DNA]</scope>
    <source>
        <strain evidence="1 2">CPCC 203464</strain>
    </source>
</reference>
<evidence type="ECO:0000313" key="1">
    <source>
        <dbReference type="EMBL" id="SIS11966.1"/>
    </source>
</evidence>
<protein>
    <submittedName>
        <fullName evidence="1">Replication-relaxation</fullName>
    </submittedName>
</protein>
<dbReference type="EMBL" id="FTNT01000008">
    <property type="protein sequence ID" value="SIS11966.1"/>
    <property type="molecule type" value="Genomic_DNA"/>
</dbReference>
<dbReference type="AlphaFoldDB" id="A0A1N7GHH4"/>
<accession>A0A1N7GHH4</accession>
<gene>
    <name evidence="1" type="ORF">SAMN05445060_2788</name>
</gene>
<dbReference type="Proteomes" id="UP000186218">
    <property type="component" value="Unassembled WGS sequence"/>
</dbReference>
<dbReference type="InterPro" id="IPR025855">
    <property type="entry name" value="Replic_Relax"/>
</dbReference>
<evidence type="ECO:0000313" key="2">
    <source>
        <dbReference type="Proteomes" id="UP000186218"/>
    </source>
</evidence>
<keyword evidence="2" id="KW-1185">Reference proteome</keyword>